<dbReference type="GO" id="GO:0005634">
    <property type="term" value="C:nucleus"/>
    <property type="evidence" value="ECO:0007669"/>
    <property type="project" value="TreeGrafter"/>
</dbReference>
<dbReference type="InterPro" id="IPR036443">
    <property type="entry name" value="Znf_RanBP2_sf"/>
</dbReference>
<evidence type="ECO:0000313" key="8">
    <source>
        <dbReference type="Proteomes" id="UP001177023"/>
    </source>
</evidence>
<comment type="caution">
    <text evidence="7">The sequence shown here is derived from an EMBL/GenBank/DDBJ whole genome shotgun (WGS) entry which is preliminary data.</text>
</comment>
<keyword evidence="8" id="KW-1185">Reference proteome</keyword>
<dbReference type="Pfam" id="PF00641">
    <property type="entry name" value="Zn_ribbon_RanBP"/>
    <property type="match status" value="1"/>
</dbReference>
<keyword evidence="1" id="KW-0479">Metal-binding</keyword>
<dbReference type="GO" id="GO:0008270">
    <property type="term" value="F:zinc ion binding"/>
    <property type="evidence" value="ECO:0007669"/>
    <property type="project" value="UniProtKB-KW"/>
</dbReference>
<dbReference type="Proteomes" id="UP001177023">
    <property type="component" value="Unassembled WGS sequence"/>
</dbReference>
<evidence type="ECO:0000256" key="1">
    <source>
        <dbReference type="ARBA" id="ARBA00022723"/>
    </source>
</evidence>
<dbReference type="InterPro" id="IPR039958">
    <property type="entry name" value="RYBP/YAF2"/>
</dbReference>
<dbReference type="AlphaFoldDB" id="A0AA36GF27"/>
<dbReference type="GO" id="GO:0003677">
    <property type="term" value="F:DNA binding"/>
    <property type="evidence" value="ECO:0007669"/>
    <property type="project" value="TreeGrafter"/>
</dbReference>
<evidence type="ECO:0000256" key="5">
    <source>
        <dbReference type="SAM" id="MobiDB-lite"/>
    </source>
</evidence>
<dbReference type="GO" id="GO:0045893">
    <property type="term" value="P:positive regulation of DNA-templated transcription"/>
    <property type="evidence" value="ECO:0007669"/>
    <property type="project" value="InterPro"/>
</dbReference>
<proteinExistence type="predicted"/>
<evidence type="ECO:0000256" key="4">
    <source>
        <dbReference type="PROSITE-ProRule" id="PRU00322"/>
    </source>
</evidence>
<dbReference type="PROSITE" id="PS01358">
    <property type="entry name" value="ZF_RANBP2_1"/>
    <property type="match status" value="1"/>
</dbReference>
<evidence type="ECO:0000256" key="2">
    <source>
        <dbReference type="ARBA" id="ARBA00022771"/>
    </source>
</evidence>
<sequence length="216" mass="24125">MTGKKKKEAMVEEELDPSQWECTVCTYQNKAEAFKCEMCDTRKGTSTRKPKLNENVVAIHQVVQNFAIQHSTPKANRRSKEFSHADSPTASSSRLSPDSTSSRDSSRPSSSQKRTREKRKNVPLPDKLVFRTSPTKREFTVNGVKAVIQVFRSRPAAKLRVRYVDDPECTVDPGRGTVAVTEPTLTASPENSATLQITEIKTEEVKENVVLENATV</sequence>
<feature type="compositionally biased region" description="Low complexity" evidence="5">
    <location>
        <begin position="85"/>
        <end position="111"/>
    </location>
</feature>
<dbReference type="PANTHER" id="PTHR12920:SF4">
    <property type="entry name" value="GEO03726P1"/>
    <property type="match status" value="1"/>
</dbReference>
<name>A0AA36GF27_9BILA</name>
<evidence type="ECO:0000313" key="7">
    <source>
        <dbReference type="EMBL" id="CAJ0586008.1"/>
    </source>
</evidence>
<feature type="domain" description="RanBP2-type" evidence="6">
    <location>
        <begin position="16"/>
        <end position="45"/>
    </location>
</feature>
<reference evidence="7" key="1">
    <citation type="submission" date="2023-06" db="EMBL/GenBank/DDBJ databases">
        <authorList>
            <person name="Delattre M."/>
        </authorList>
    </citation>
    <scope>NUCLEOTIDE SEQUENCE</scope>
    <source>
        <strain evidence="7">AF72</strain>
    </source>
</reference>
<keyword evidence="3" id="KW-0862">Zinc</keyword>
<evidence type="ECO:0000256" key="3">
    <source>
        <dbReference type="ARBA" id="ARBA00022833"/>
    </source>
</evidence>
<dbReference type="EMBL" id="CATQJA010002707">
    <property type="protein sequence ID" value="CAJ0586008.1"/>
    <property type="molecule type" value="Genomic_DNA"/>
</dbReference>
<dbReference type="SMART" id="SM00547">
    <property type="entry name" value="ZnF_RBZ"/>
    <property type="match status" value="1"/>
</dbReference>
<feature type="region of interest" description="Disordered" evidence="5">
    <location>
        <begin position="70"/>
        <end position="126"/>
    </location>
</feature>
<dbReference type="InterPro" id="IPR001876">
    <property type="entry name" value="Znf_RanBP2"/>
</dbReference>
<protein>
    <recommendedName>
        <fullName evidence="6">RanBP2-type domain-containing protein</fullName>
    </recommendedName>
</protein>
<accession>A0AA36GF27</accession>
<dbReference type="Gene3D" id="4.10.1060.10">
    <property type="entry name" value="Zinc finger, RanBP2-type"/>
    <property type="match status" value="1"/>
</dbReference>
<dbReference type="PANTHER" id="PTHR12920">
    <property type="entry name" value="RYBP AND YAF2-RELATED"/>
    <property type="match status" value="1"/>
</dbReference>
<organism evidence="7 8">
    <name type="scientific">Mesorhabditis spiculigera</name>
    <dbReference type="NCBI Taxonomy" id="96644"/>
    <lineage>
        <taxon>Eukaryota</taxon>
        <taxon>Metazoa</taxon>
        <taxon>Ecdysozoa</taxon>
        <taxon>Nematoda</taxon>
        <taxon>Chromadorea</taxon>
        <taxon>Rhabditida</taxon>
        <taxon>Rhabditina</taxon>
        <taxon>Rhabditomorpha</taxon>
        <taxon>Rhabditoidea</taxon>
        <taxon>Rhabditidae</taxon>
        <taxon>Mesorhabditinae</taxon>
        <taxon>Mesorhabditis</taxon>
    </lineage>
</organism>
<dbReference type="SUPFAM" id="SSF90209">
    <property type="entry name" value="Ran binding protein zinc finger-like"/>
    <property type="match status" value="1"/>
</dbReference>
<dbReference type="GO" id="GO:0003712">
    <property type="term" value="F:transcription coregulator activity"/>
    <property type="evidence" value="ECO:0007669"/>
    <property type="project" value="TreeGrafter"/>
</dbReference>
<keyword evidence="2 4" id="KW-0863">Zinc-finger</keyword>
<gene>
    <name evidence="7" type="ORF">MSPICULIGERA_LOCUS24016</name>
</gene>
<feature type="non-terminal residue" evidence="7">
    <location>
        <position position="1"/>
    </location>
</feature>
<dbReference type="PROSITE" id="PS50199">
    <property type="entry name" value="ZF_RANBP2_2"/>
    <property type="match status" value="1"/>
</dbReference>
<evidence type="ECO:0000259" key="6">
    <source>
        <dbReference type="PROSITE" id="PS50199"/>
    </source>
</evidence>